<accession>V4HL41</accession>
<dbReference type="InterPro" id="IPR038330">
    <property type="entry name" value="TspO/MBR-related_sf"/>
</dbReference>
<keyword evidence="4 6" id="KW-1133">Transmembrane helix</keyword>
<dbReference type="AlphaFoldDB" id="V4HL41"/>
<name>V4HL41_9EURY</name>
<evidence type="ECO:0000256" key="1">
    <source>
        <dbReference type="ARBA" id="ARBA00004141"/>
    </source>
</evidence>
<dbReference type="PANTHER" id="PTHR10057:SF0">
    <property type="entry name" value="TRANSLOCATOR PROTEIN"/>
    <property type="match status" value="1"/>
</dbReference>
<dbReference type="GO" id="GO:0033013">
    <property type="term" value="P:tetrapyrrole metabolic process"/>
    <property type="evidence" value="ECO:0007669"/>
    <property type="project" value="UniProtKB-ARBA"/>
</dbReference>
<dbReference type="PIRSF" id="PIRSF005859">
    <property type="entry name" value="PBR"/>
    <property type="match status" value="1"/>
</dbReference>
<dbReference type="GO" id="GO:0016020">
    <property type="term" value="C:membrane"/>
    <property type="evidence" value="ECO:0007669"/>
    <property type="project" value="UniProtKB-SubCell"/>
</dbReference>
<dbReference type="Gene3D" id="1.20.1260.100">
    <property type="entry name" value="TspO/MBR protein"/>
    <property type="match status" value="1"/>
</dbReference>
<feature type="transmembrane region" description="Helical" evidence="6">
    <location>
        <begin position="60"/>
        <end position="81"/>
    </location>
</feature>
<dbReference type="Pfam" id="PF03073">
    <property type="entry name" value="TspO_MBR"/>
    <property type="match status" value="1"/>
</dbReference>
<keyword evidence="3 6" id="KW-0812">Transmembrane</keyword>
<evidence type="ECO:0000313" key="8">
    <source>
        <dbReference type="Proteomes" id="UP000017840"/>
    </source>
</evidence>
<keyword evidence="5 6" id="KW-0472">Membrane</keyword>
<dbReference type="OrthoDB" id="212929at2157"/>
<organism evidence="7 8">
    <name type="scientific">Candidatus Halobonum tyrrellensis G22</name>
    <dbReference type="NCBI Taxonomy" id="1324957"/>
    <lineage>
        <taxon>Archaea</taxon>
        <taxon>Methanobacteriati</taxon>
        <taxon>Methanobacteriota</taxon>
        <taxon>Stenosarchaea group</taxon>
        <taxon>Halobacteria</taxon>
        <taxon>Halobacteriales</taxon>
        <taxon>Haloferacaceae</taxon>
        <taxon>Candidatus Halobonum</taxon>
    </lineage>
</organism>
<evidence type="ECO:0000256" key="2">
    <source>
        <dbReference type="ARBA" id="ARBA00007524"/>
    </source>
</evidence>
<gene>
    <name evidence="7" type="ORF">K933_08013</name>
</gene>
<reference evidence="7 8" key="1">
    <citation type="journal article" date="2013" name="Genome Announc.">
        <title>Draft Genome Sequence of 'Candidatus Halobonum tyrrellensis' Strain G22, Isolated from the Hypersaline Waters of Lake Tyrrell, Australia.</title>
        <authorList>
            <person name="Ugalde J.A."/>
            <person name="Narasingarao P."/>
            <person name="Kuo S."/>
            <person name="Podell S."/>
            <person name="Allen E.E."/>
        </authorList>
    </citation>
    <scope>NUCLEOTIDE SEQUENCE [LARGE SCALE GENOMIC DNA]</scope>
    <source>
        <strain evidence="7 8">G22</strain>
    </source>
</reference>
<feature type="transmembrane region" description="Helical" evidence="6">
    <location>
        <begin position="20"/>
        <end position="40"/>
    </location>
</feature>
<feature type="transmembrane region" description="Helical" evidence="6">
    <location>
        <begin position="118"/>
        <end position="137"/>
    </location>
</feature>
<feature type="transmembrane region" description="Helical" evidence="6">
    <location>
        <begin position="93"/>
        <end position="112"/>
    </location>
</feature>
<evidence type="ECO:0000256" key="5">
    <source>
        <dbReference type="ARBA" id="ARBA00023136"/>
    </source>
</evidence>
<protein>
    <submittedName>
        <fullName evidence="7">Tryptophan-rich sensory protein</fullName>
    </submittedName>
</protein>
<dbReference type="PANTHER" id="PTHR10057">
    <property type="entry name" value="PERIPHERAL-TYPE BENZODIAZEPINE RECEPTOR"/>
    <property type="match status" value="1"/>
</dbReference>
<evidence type="ECO:0000256" key="4">
    <source>
        <dbReference type="ARBA" id="ARBA00022989"/>
    </source>
</evidence>
<dbReference type="eggNOG" id="arCOG04434">
    <property type="taxonomic scope" value="Archaea"/>
</dbReference>
<dbReference type="RefSeq" id="WP_023394188.1">
    <property type="nucleotide sequence ID" value="NZ_ASGZ01000027.1"/>
</dbReference>
<comment type="similarity">
    <text evidence="2">Belongs to the TspO/BZRP family.</text>
</comment>
<dbReference type="InterPro" id="IPR004307">
    <property type="entry name" value="TspO_MBR"/>
</dbReference>
<dbReference type="Proteomes" id="UP000017840">
    <property type="component" value="Unassembled WGS sequence"/>
</dbReference>
<sequence length="169" mass="18011">MDTPTRTATRDPADRLDGPLGLVALVVAVNLVGSAPALLAGPDSAWFAALDKPAIYPPSVVFGIVWTALFTLQATALWLVLRADAGRDRRAAVALFVVQLAVNLTWTPAFFALQDLQVALGIIGLLFVLVAATLAAFGRVDRRAALLVVPYLAWVAFAGVLNYRFLVLN</sequence>
<evidence type="ECO:0000256" key="6">
    <source>
        <dbReference type="SAM" id="Phobius"/>
    </source>
</evidence>
<dbReference type="STRING" id="1324957.K933_08013"/>
<dbReference type="CDD" id="cd15904">
    <property type="entry name" value="TSPO_MBR"/>
    <property type="match status" value="1"/>
</dbReference>
<evidence type="ECO:0000256" key="3">
    <source>
        <dbReference type="ARBA" id="ARBA00022692"/>
    </source>
</evidence>
<dbReference type="FunFam" id="1.20.1260.100:FF:000001">
    <property type="entry name" value="translocator protein 2"/>
    <property type="match status" value="1"/>
</dbReference>
<evidence type="ECO:0000313" key="7">
    <source>
        <dbReference type="EMBL" id="ESP88644.1"/>
    </source>
</evidence>
<feature type="transmembrane region" description="Helical" evidence="6">
    <location>
        <begin position="144"/>
        <end position="166"/>
    </location>
</feature>
<comment type="caution">
    <text evidence="7">The sequence shown here is derived from an EMBL/GenBank/DDBJ whole genome shotgun (WGS) entry which is preliminary data.</text>
</comment>
<dbReference type="EMBL" id="ASGZ01000027">
    <property type="protein sequence ID" value="ESP88644.1"/>
    <property type="molecule type" value="Genomic_DNA"/>
</dbReference>
<keyword evidence="8" id="KW-1185">Reference proteome</keyword>
<proteinExistence type="inferred from homology"/>
<comment type="subcellular location">
    <subcellularLocation>
        <location evidence="1">Membrane</location>
        <topology evidence="1">Multi-pass membrane protein</topology>
    </subcellularLocation>
</comment>